<protein>
    <submittedName>
        <fullName evidence="4">Alpha/beta fold hydrolase</fullName>
    </submittedName>
</protein>
<gene>
    <name evidence="4" type="ORF">I5M19_02075</name>
</gene>
<dbReference type="GO" id="GO:0052689">
    <property type="term" value="F:carboxylic ester hydrolase activity"/>
    <property type="evidence" value="ECO:0007669"/>
    <property type="project" value="TreeGrafter"/>
</dbReference>
<organism evidence="4 5">
    <name type="scientific">Mucilaginibacter segetis</name>
    <dbReference type="NCBI Taxonomy" id="2793071"/>
    <lineage>
        <taxon>Bacteria</taxon>
        <taxon>Pseudomonadati</taxon>
        <taxon>Bacteroidota</taxon>
        <taxon>Sphingobacteriia</taxon>
        <taxon>Sphingobacteriales</taxon>
        <taxon>Sphingobacteriaceae</taxon>
        <taxon>Mucilaginibacter</taxon>
    </lineage>
</organism>
<keyword evidence="5" id="KW-1185">Reference proteome</keyword>
<dbReference type="GO" id="GO:0005976">
    <property type="term" value="P:polysaccharide metabolic process"/>
    <property type="evidence" value="ECO:0007669"/>
    <property type="project" value="TreeGrafter"/>
</dbReference>
<evidence type="ECO:0000259" key="3">
    <source>
        <dbReference type="Pfam" id="PF05448"/>
    </source>
</evidence>
<evidence type="ECO:0000256" key="2">
    <source>
        <dbReference type="PIRSR" id="PIRSR639069-2"/>
    </source>
</evidence>
<reference evidence="4" key="1">
    <citation type="submission" date="2020-12" db="EMBL/GenBank/DDBJ databases">
        <title>Bacterial novel species Mucilaginibacter sp. SD-g isolated from soil.</title>
        <authorList>
            <person name="Jung H.-Y."/>
        </authorList>
    </citation>
    <scope>NUCLEOTIDE SEQUENCE</scope>
    <source>
        <strain evidence="4">SD-g</strain>
    </source>
</reference>
<accession>A0A934PP03</accession>
<dbReference type="Proteomes" id="UP000613193">
    <property type="component" value="Unassembled WGS sequence"/>
</dbReference>
<feature type="active site" description="Charge relay system" evidence="1">
    <location>
        <position position="389"/>
    </location>
</feature>
<dbReference type="InterPro" id="IPR039069">
    <property type="entry name" value="CE7"/>
</dbReference>
<feature type="active site" description="Nucleophile" evidence="1">
    <location>
        <position position="303"/>
    </location>
</feature>
<comment type="caution">
    <text evidence="4">The sequence shown here is derived from an EMBL/GenBank/DDBJ whole genome shotgun (WGS) entry which is preliminary data.</text>
</comment>
<dbReference type="SUPFAM" id="SSF53474">
    <property type="entry name" value="alpha/beta-Hydrolases"/>
    <property type="match status" value="1"/>
</dbReference>
<dbReference type="InterPro" id="IPR008391">
    <property type="entry name" value="AXE1_dom"/>
</dbReference>
<evidence type="ECO:0000256" key="1">
    <source>
        <dbReference type="PIRSR" id="PIRSR639069-1"/>
    </source>
</evidence>
<name>A0A934PP03_9SPHI</name>
<proteinExistence type="predicted"/>
<dbReference type="RefSeq" id="WP_200063547.1">
    <property type="nucleotide sequence ID" value="NZ_JAEHFW010000001.1"/>
</dbReference>
<evidence type="ECO:0000313" key="4">
    <source>
        <dbReference type="EMBL" id="MBK0378079.1"/>
    </source>
</evidence>
<dbReference type="EMBL" id="JAEHFW010000001">
    <property type="protein sequence ID" value="MBK0378079.1"/>
    <property type="molecule type" value="Genomic_DNA"/>
</dbReference>
<dbReference type="PANTHER" id="PTHR40111:SF1">
    <property type="entry name" value="CEPHALOSPORIN-C DEACETYLASE"/>
    <property type="match status" value="1"/>
</dbReference>
<dbReference type="Gene3D" id="3.40.50.1820">
    <property type="entry name" value="alpha/beta hydrolase"/>
    <property type="match status" value="1"/>
</dbReference>
<feature type="active site" description="Charge relay system" evidence="1">
    <location>
        <position position="418"/>
    </location>
</feature>
<dbReference type="AlphaFoldDB" id="A0A934PP03"/>
<evidence type="ECO:0000313" key="5">
    <source>
        <dbReference type="Proteomes" id="UP000613193"/>
    </source>
</evidence>
<dbReference type="PANTHER" id="PTHR40111">
    <property type="entry name" value="CEPHALOSPORIN-C DEACETYLASE"/>
    <property type="match status" value="1"/>
</dbReference>
<feature type="binding site" evidence="2">
    <location>
        <position position="221"/>
    </location>
    <ligand>
        <name>substrate</name>
    </ligand>
</feature>
<keyword evidence="4" id="KW-0378">Hydrolase</keyword>
<feature type="domain" description="Acetyl xylan esterase" evidence="3">
    <location>
        <begin position="142"/>
        <end position="432"/>
    </location>
</feature>
<dbReference type="Pfam" id="PF05448">
    <property type="entry name" value="AXE1"/>
    <property type="match status" value="1"/>
</dbReference>
<sequence length="439" mass="49644">MVKGLKKFLLLGIGIVTLILGEQAKANNIVANKHNDEDISTVLTPADKNAIFDDHAKYTFEVKNPTGTDQIGRLSYYIYQHGKQLAYDSIHVKVNKYSSGKFNFELPKLKTGFYKVHFLINVSEYDDTLRKVFGIRPEEIVSKYSKPADFDKFWQTAKDELAKVKPNFKVTPMPKMNTDNRKVYLIEMQSLGNMTIRGWMTVPITSKKNKKFSVLLGLPGYQVNLVPIVGLDPDLAIITLNVRGQGNSRGPIDTRRDEFIFYHIEDKDKYVMRGVIMDCLRGVDFIFSQPELDHDQILVSGGSMGGFLSLATASLDKRVTLCSAQNPILCDVNNLDGEVTWPINDIKKYIKTQPGLTLDKVISNLNYYDGKNFASNITCSTIMGIGLLDPYAPPANEYATFNNIKGKKRIMVFKDLGHEVSQVYKDLEGRWMRDTFALF</sequence>
<dbReference type="InterPro" id="IPR029058">
    <property type="entry name" value="AB_hydrolase_fold"/>
</dbReference>